<evidence type="ECO:0000259" key="15">
    <source>
        <dbReference type="PROSITE" id="PS50103"/>
    </source>
</evidence>
<dbReference type="InterPro" id="IPR036855">
    <property type="entry name" value="Znf_CCCH_sf"/>
</dbReference>
<dbReference type="SMART" id="SM00184">
    <property type="entry name" value="RING"/>
    <property type="match status" value="1"/>
</dbReference>
<dbReference type="GO" id="GO:0008270">
    <property type="term" value="F:zinc ion binding"/>
    <property type="evidence" value="ECO:0007669"/>
    <property type="project" value="UniProtKB-KW"/>
</dbReference>
<dbReference type="GO" id="GO:0005684">
    <property type="term" value="C:U2-type spliceosomal complex"/>
    <property type="evidence" value="ECO:0007669"/>
    <property type="project" value="TreeGrafter"/>
</dbReference>
<dbReference type="PROSITE" id="PS50103">
    <property type="entry name" value="ZF_C3H1"/>
    <property type="match status" value="1"/>
</dbReference>
<feature type="compositionally biased region" description="Polar residues" evidence="13">
    <location>
        <begin position="26"/>
        <end position="43"/>
    </location>
</feature>
<evidence type="ECO:0000256" key="4">
    <source>
        <dbReference type="ARBA" id="ARBA00020647"/>
    </source>
</evidence>
<protein>
    <recommendedName>
        <fullName evidence="4 12">Pre-mRNA-splicing factor CWC24</fullName>
    </recommendedName>
</protein>
<organism evidence="16 17">
    <name type="scientific">Meira miltonrushii</name>
    <dbReference type="NCBI Taxonomy" id="1280837"/>
    <lineage>
        <taxon>Eukaryota</taxon>
        <taxon>Fungi</taxon>
        <taxon>Dikarya</taxon>
        <taxon>Basidiomycota</taxon>
        <taxon>Ustilaginomycotina</taxon>
        <taxon>Exobasidiomycetes</taxon>
        <taxon>Exobasidiales</taxon>
        <taxon>Brachybasidiaceae</taxon>
        <taxon>Meira</taxon>
    </lineage>
</organism>
<evidence type="ECO:0000256" key="6">
    <source>
        <dbReference type="ARBA" id="ARBA00022728"/>
    </source>
</evidence>
<dbReference type="Proteomes" id="UP000245771">
    <property type="component" value="Unassembled WGS sequence"/>
</dbReference>
<name>A0A316V8F7_9BASI</name>
<feature type="zinc finger region" description="C3H1-type" evidence="11">
    <location>
        <begin position="175"/>
        <end position="203"/>
    </location>
</feature>
<evidence type="ECO:0000256" key="1">
    <source>
        <dbReference type="ARBA" id="ARBA00003777"/>
    </source>
</evidence>
<evidence type="ECO:0000313" key="16">
    <source>
        <dbReference type="EMBL" id="PWN33308.1"/>
    </source>
</evidence>
<dbReference type="AlphaFoldDB" id="A0A316V8F7"/>
<feature type="domain" description="RING-type" evidence="14">
    <location>
        <begin position="242"/>
        <end position="280"/>
    </location>
</feature>
<dbReference type="GO" id="GO:0003677">
    <property type="term" value="F:DNA binding"/>
    <property type="evidence" value="ECO:0007669"/>
    <property type="project" value="UniProtKB-UniRule"/>
</dbReference>
<feature type="compositionally biased region" description="Basic and acidic residues" evidence="13">
    <location>
        <begin position="85"/>
        <end position="103"/>
    </location>
</feature>
<dbReference type="PANTHER" id="PTHR12930:SF0">
    <property type="entry name" value="RING FINGER PROTEIN 113B"/>
    <property type="match status" value="1"/>
</dbReference>
<evidence type="ECO:0000256" key="3">
    <source>
        <dbReference type="ARBA" id="ARBA00011524"/>
    </source>
</evidence>
<keyword evidence="17" id="KW-1185">Reference proteome</keyword>
<evidence type="ECO:0000256" key="10">
    <source>
        <dbReference type="ARBA" id="ARBA00023187"/>
    </source>
</evidence>
<evidence type="ECO:0000256" key="11">
    <source>
        <dbReference type="PROSITE-ProRule" id="PRU00723"/>
    </source>
</evidence>
<dbReference type="InterPro" id="IPR000571">
    <property type="entry name" value="Znf_CCCH"/>
</dbReference>
<dbReference type="FunFam" id="3.30.40.10:FF:000045">
    <property type="entry name" value="RING finger protein 113A"/>
    <property type="match status" value="1"/>
</dbReference>
<feature type="compositionally biased region" description="Acidic residues" evidence="13">
    <location>
        <begin position="75"/>
        <end position="84"/>
    </location>
</feature>
<keyword evidence="12" id="KW-0539">Nucleus</keyword>
<evidence type="ECO:0000256" key="12">
    <source>
        <dbReference type="RuleBase" id="RU367110"/>
    </source>
</evidence>
<dbReference type="GeneID" id="37020799"/>
<dbReference type="OrthoDB" id="25761at2759"/>
<dbReference type="Pfam" id="PF13445">
    <property type="entry name" value="zf-RING_UBOX"/>
    <property type="match status" value="1"/>
</dbReference>
<evidence type="ECO:0000256" key="5">
    <source>
        <dbReference type="ARBA" id="ARBA00022723"/>
    </source>
</evidence>
<feature type="region of interest" description="Disordered" evidence="13">
    <location>
        <begin position="1"/>
        <end position="162"/>
    </location>
</feature>
<dbReference type="EMBL" id="KZ819604">
    <property type="protein sequence ID" value="PWN33308.1"/>
    <property type="molecule type" value="Genomic_DNA"/>
</dbReference>
<dbReference type="PROSITE" id="PS50089">
    <property type="entry name" value="ZF_RING_2"/>
    <property type="match status" value="1"/>
</dbReference>
<gene>
    <name evidence="16" type="ORF">FA14DRAFT_161229</name>
</gene>
<keyword evidence="8 11" id="KW-0862">Zinc</keyword>
<evidence type="ECO:0000256" key="13">
    <source>
        <dbReference type="SAM" id="MobiDB-lite"/>
    </source>
</evidence>
<feature type="region of interest" description="Disordered" evidence="13">
    <location>
        <begin position="309"/>
        <end position="336"/>
    </location>
</feature>
<dbReference type="RefSeq" id="XP_025353610.1">
    <property type="nucleotide sequence ID" value="XM_025499018.1"/>
</dbReference>
<keyword evidence="7 11" id="KW-0863">Zinc-finger</keyword>
<dbReference type="GO" id="GO:0034247">
    <property type="term" value="P:snoRNA splicing"/>
    <property type="evidence" value="ECO:0007669"/>
    <property type="project" value="TreeGrafter"/>
</dbReference>
<accession>A0A316V8F7</accession>
<keyword evidence="10 12" id="KW-0508">mRNA splicing</keyword>
<dbReference type="InParanoid" id="A0A316V8F7"/>
<feature type="domain" description="C3H1-type" evidence="15">
    <location>
        <begin position="175"/>
        <end position="203"/>
    </location>
</feature>
<dbReference type="SMART" id="SM00356">
    <property type="entry name" value="ZnF_C3H1"/>
    <property type="match status" value="1"/>
</dbReference>
<reference evidence="16 17" key="1">
    <citation type="journal article" date="2018" name="Mol. Biol. Evol.">
        <title>Broad Genomic Sampling Reveals a Smut Pathogenic Ancestry of the Fungal Clade Ustilaginomycotina.</title>
        <authorList>
            <person name="Kijpornyongpan T."/>
            <person name="Mondo S.J."/>
            <person name="Barry K."/>
            <person name="Sandor L."/>
            <person name="Lee J."/>
            <person name="Lipzen A."/>
            <person name="Pangilinan J."/>
            <person name="LaButti K."/>
            <person name="Hainaut M."/>
            <person name="Henrissat B."/>
            <person name="Grigoriev I.V."/>
            <person name="Spatafora J.W."/>
            <person name="Aime M.C."/>
        </authorList>
    </citation>
    <scope>NUCLEOTIDE SEQUENCE [LARGE SCALE GENOMIC DNA]</scope>
    <source>
        <strain evidence="16 17">MCA 3882</strain>
    </source>
</reference>
<dbReference type="InterPro" id="IPR027370">
    <property type="entry name" value="Znf-RING_euk"/>
</dbReference>
<evidence type="ECO:0000259" key="14">
    <source>
        <dbReference type="PROSITE" id="PS50089"/>
    </source>
</evidence>
<dbReference type="Gene3D" id="3.30.40.10">
    <property type="entry name" value="Zinc/RING finger domain, C3HC4 (zinc finger)"/>
    <property type="match status" value="1"/>
</dbReference>
<evidence type="ECO:0000256" key="7">
    <source>
        <dbReference type="ARBA" id="ARBA00022771"/>
    </source>
</evidence>
<keyword evidence="6 12" id="KW-0747">Spliceosome</keyword>
<evidence type="ECO:0000256" key="2">
    <source>
        <dbReference type="ARBA" id="ARBA00009161"/>
    </source>
</evidence>
<dbReference type="InterPro" id="IPR001841">
    <property type="entry name" value="Znf_RING"/>
</dbReference>
<dbReference type="PROSITE" id="PS00518">
    <property type="entry name" value="ZF_RING_1"/>
    <property type="match status" value="1"/>
</dbReference>
<feature type="compositionally biased region" description="Basic and acidic residues" evidence="13">
    <location>
        <begin position="8"/>
        <end position="18"/>
    </location>
</feature>
<dbReference type="SUPFAM" id="SSF90229">
    <property type="entry name" value="CCCH zinc finger"/>
    <property type="match status" value="1"/>
</dbReference>
<comment type="function">
    <text evidence="1 12">Involved in pre-mRNA splicing.</text>
</comment>
<proteinExistence type="inferred from homology"/>
<sequence length="336" mass="37238">MFKKKAGIKRDVRSRNNDDDTEKESGPSQLSATSTTNDETGSGSAVVLKKRKVQSSNPLGQGSSTASSRKQEAGSYDDEDDFDEFYEKKDASKASASRNDDATRTNTWYDEISENGIGAAPKTGATNNDDGMYRGKAAYNKFTNPSNSDSSNQPKGMAKGPVRANNNVRTVTMIDYQPSVCKPYKETGMCGYGDSCIYLHDRSDYLAGWQLDKLPNSNPFGKRGDLLEKAKEEEEEDLPFACLICRKQFTDPVVTKCGHYFCMSCAIKRYEKTSKCFACNRQTQGIFNSATKILDRMASIRSALQEEREAKEWKEENNDVQQTSGELLEGVEIGTA</sequence>
<dbReference type="CDD" id="cd16539">
    <property type="entry name" value="RING-HC_RNF113A_B"/>
    <property type="match status" value="1"/>
</dbReference>
<dbReference type="InterPro" id="IPR013083">
    <property type="entry name" value="Znf_RING/FYVE/PHD"/>
</dbReference>
<dbReference type="GO" id="GO:0006397">
    <property type="term" value="P:mRNA processing"/>
    <property type="evidence" value="ECO:0007669"/>
    <property type="project" value="UniProtKB-KW"/>
</dbReference>
<comment type="similarity">
    <text evidence="2 12">Belongs to the CWC24 family.</text>
</comment>
<evidence type="ECO:0000256" key="8">
    <source>
        <dbReference type="ARBA" id="ARBA00022833"/>
    </source>
</evidence>
<dbReference type="Pfam" id="PF00642">
    <property type="entry name" value="zf-CCCH"/>
    <property type="match status" value="1"/>
</dbReference>
<dbReference type="STRING" id="1280837.A0A316V8F7"/>
<dbReference type="InterPro" id="IPR039971">
    <property type="entry name" value="CWC24-like"/>
</dbReference>
<feature type="compositionally biased region" description="Polar residues" evidence="13">
    <location>
        <begin position="54"/>
        <end position="68"/>
    </location>
</feature>
<dbReference type="PANTHER" id="PTHR12930">
    <property type="entry name" value="ZINC FINGER PROTEIN 183"/>
    <property type="match status" value="1"/>
</dbReference>
<evidence type="ECO:0000313" key="17">
    <source>
        <dbReference type="Proteomes" id="UP000245771"/>
    </source>
</evidence>
<comment type="subcellular location">
    <subcellularLocation>
        <location evidence="12">Nucleus</location>
    </subcellularLocation>
</comment>
<keyword evidence="9 12" id="KW-0238">DNA-binding</keyword>
<dbReference type="SUPFAM" id="SSF57850">
    <property type="entry name" value="RING/U-box"/>
    <property type="match status" value="1"/>
</dbReference>
<evidence type="ECO:0000256" key="9">
    <source>
        <dbReference type="ARBA" id="ARBA00023125"/>
    </source>
</evidence>
<feature type="compositionally biased region" description="Polar residues" evidence="13">
    <location>
        <begin position="141"/>
        <end position="154"/>
    </location>
</feature>
<dbReference type="InterPro" id="IPR017907">
    <property type="entry name" value="Znf_RING_CS"/>
</dbReference>
<comment type="subunit">
    <text evidence="3 12">Associated with the spliceosome.</text>
</comment>
<keyword evidence="12" id="KW-0507">mRNA processing</keyword>
<keyword evidence="5 11" id="KW-0479">Metal-binding</keyword>